<evidence type="ECO:0000313" key="3">
    <source>
        <dbReference type="EMBL" id="THH09231.1"/>
    </source>
</evidence>
<evidence type="ECO:0000256" key="1">
    <source>
        <dbReference type="SAM" id="MobiDB-lite"/>
    </source>
</evidence>
<feature type="transmembrane region" description="Helical" evidence="2">
    <location>
        <begin position="559"/>
        <end position="578"/>
    </location>
</feature>
<keyword evidence="2" id="KW-0812">Transmembrane</keyword>
<dbReference type="AlphaFoldDB" id="A0A4S4LDM5"/>
<sequence>MVSRAHRSSARSSFISAARYPSASEVLPRVEPERALGCDRTSISYIIPRDATHVALDAHSGQHRVVDFIAPSLCPPPAAHIPDSFEIMASSPPTIIHRTPSTRNTLDFNVDDAGGSGMPSQNHFVAVPISHVLQSDAASSTSNLSSIGTAVSDSQHPQFPDYPASPKLPFDAVEVTPIIPEWVDRYKRNINVTQKASDFNPIILPFRKDFSYPQSETDWSSCEHPEGVSTGAHISKKCDSQCWGYYLVDHNRRAIFWAHEFDPESLFEEVEVVASDTLLRHAFERWYWVHCSNFPRSSRFTGEVIKEAQRYLMSGIFDQILSSGSLAPYPIDTLNTMAQTLSEWNSLGEPDDALIFHVGRLLSFYAHRKFLHYHGEIGARLYPGQSIYGHEEEEKRHSPIFRLVSFVFFMKPASCLSSLNSVTMDNIVTLATWLPFIENEFSQWADVTRQSTQLLVGNFAFLAVPSVVDAISGSGDPLSAGSKASGSAFFTHWTVAQILSALSIFLVISSIASIFLLREFYSIKRRENVGQLANFFKSHRQSPGIFFKKLELIAILHRLPLACLAWGAIASIVSFAFWSLESQDPATRPLFSVAVLLMFSSAMLWLTFRVPNYINLCIEWIGGRTVRLRQLFKELPVIRGQNRLQSSLANADSRVEMGQVHSE</sequence>
<feature type="transmembrane region" description="Helical" evidence="2">
    <location>
        <begin position="493"/>
        <end position="517"/>
    </location>
</feature>
<keyword evidence="4" id="KW-1185">Reference proteome</keyword>
<accession>A0A4S4LDM5</accession>
<keyword evidence="2" id="KW-0472">Membrane</keyword>
<gene>
    <name evidence="3" type="ORF">EW146_g8738</name>
</gene>
<evidence type="ECO:0000313" key="4">
    <source>
        <dbReference type="Proteomes" id="UP000310158"/>
    </source>
</evidence>
<dbReference type="EMBL" id="SGPL01000646">
    <property type="protein sequence ID" value="THH09231.1"/>
    <property type="molecule type" value="Genomic_DNA"/>
</dbReference>
<dbReference type="Proteomes" id="UP000310158">
    <property type="component" value="Unassembled WGS sequence"/>
</dbReference>
<feature type="region of interest" description="Disordered" evidence="1">
    <location>
        <begin position="143"/>
        <end position="163"/>
    </location>
</feature>
<name>A0A4S4LDM5_9AGAM</name>
<keyword evidence="2" id="KW-1133">Transmembrane helix</keyword>
<reference evidence="3 4" key="1">
    <citation type="submission" date="2019-02" db="EMBL/GenBank/DDBJ databases">
        <title>Genome sequencing of the rare red list fungi Bondarzewia mesenterica.</title>
        <authorList>
            <person name="Buettner E."/>
            <person name="Kellner H."/>
        </authorList>
    </citation>
    <scope>NUCLEOTIDE SEQUENCE [LARGE SCALE GENOMIC DNA]</scope>
    <source>
        <strain evidence="3 4">DSM 108281</strain>
    </source>
</reference>
<feature type="transmembrane region" description="Helical" evidence="2">
    <location>
        <begin position="590"/>
        <end position="608"/>
    </location>
</feature>
<evidence type="ECO:0000256" key="2">
    <source>
        <dbReference type="SAM" id="Phobius"/>
    </source>
</evidence>
<protein>
    <submittedName>
        <fullName evidence="3">Uncharacterized protein</fullName>
    </submittedName>
</protein>
<proteinExistence type="predicted"/>
<feature type="compositionally biased region" description="Polar residues" evidence="1">
    <location>
        <begin position="147"/>
        <end position="157"/>
    </location>
</feature>
<comment type="caution">
    <text evidence="3">The sequence shown here is derived from an EMBL/GenBank/DDBJ whole genome shotgun (WGS) entry which is preliminary data.</text>
</comment>
<dbReference type="OrthoDB" id="2657661at2759"/>
<organism evidence="3 4">
    <name type="scientific">Bondarzewia mesenterica</name>
    <dbReference type="NCBI Taxonomy" id="1095465"/>
    <lineage>
        <taxon>Eukaryota</taxon>
        <taxon>Fungi</taxon>
        <taxon>Dikarya</taxon>
        <taxon>Basidiomycota</taxon>
        <taxon>Agaricomycotina</taxon>
        <taxon>Agaricomycetes</taxon>
        <taxon>Russulales</taxon>
        <taxon>Bondarzewiaceae</taxon>
        <taxon>Bondarzewia</taxon>
    </lineage>
</organism>